<reference evidence="2" key="2">
    <citation type="submission" date="2015-01" db="EMBL/GenBank/DDBJ databases">
        <title>Evolutionary Origins and Diversification of the Mycorrhizal Mutualists.</title>
        <authorList>
            <consortium name="DOE Joint Genome Institute"/>
            <consortium name="Mycorrhizal Genomics Consortium"/>
            <person name="Kohler A."/>
            <person name="Kuo A."/>
            <person name="Nagy L.G."/>
            <person name="Floudas D."/>
            <person name="Copeland A."/>
            <person name="Barry K.W."/>
            <person name="Cichocki N."/>
            <person name="Veneault-Fourrey C."/>
            <person name="LaButti K."/>
            <person name="Lindquist E.A."/>
            <person name="Lipzen A."/>
            <person name="Lundell T."/>
            <person name="Morin E."/>
            <person name="Murat C."/>
            <person name="Riley R."/>
            <person name="Ohm R."/>
            <person name="Sun H."/>
            <person name="Tunlid A."/>
            <person name="Henrissat B."/>
            <person name="Grigoriev I.V."/>
            <person name="Hibbett D.S."/>
            <person name="Martin F."/>
        </authorList>
    </citation>
    <scope>NUCLEOTIDE SEQUENCE [LARGE SCALE GENOMIC DNA]</scope>
    <source>
        <strain evidence="2">Foug A</strain>
    </source>
</reference>
<protein>
    <submittedName>
        <fullName evidence="1">Uncharacterized protein</fullName>
    </submittedName>
</protein>
<dbReference type="InParanoid" id="A0A0C3E2P5"/>
<accession>A0A0C3E2P5</accession>
<reference evidence="1 2" key="1">
    <citation type="submission" date="2014-04" db="EMBL/GenBank/DDBJ databases">
        <authorList>
            <consortium name="DOE Joint Genome Institute"/>
            <person name="Kuo A."/>
            <person name="Kohler A."/>
            <person name="Nagy L.G."/>
            <person name="Floudas D."/>
            <person name="Copeland A."/>
            <person name="Barry K.W."/>
            <person name="Cichocki N."/>
            <person name="Veneault-Fourrey C."/>
            <person name="LaButti K."/>
            <person name="Lindquist E.A."/>
            <person name="Lipzen A."/>
            <person name="Lundell T."/>
            <person name="Morin E."/>
            <person name="Murat C."/>
            <person name="Sun H."/>
            <person name="Tunlid A."/>
            <person name="Henrissat B."/>
            <person name="Grigoriev I.V."/>
            <person name="Hibbett D.S."/>
            <person name="Martin F."/>
            <person name="Nordberg H.P."/>
            <person name="Cantor M.N."/>
            <person name="Hua S.X."/>
        </authorList>
    </citation>
    <scope>NUCLEOTIDE SEQUENCE [LARGE SCALE GENOMIC DNA]</scope>
    <source>
        <strain evidence="1 2">Foug A</strain>
    </source>
</reference>
<evidence type="ECO:0000313" key="2">
    <source>
        <dbReference type="Proteomes" id="UP000053989"/>
    </source>
</evidence>
<dbReference type="AlphaFoldDB" id="A0A0C3E2P5"/>
<gene>
    <name evidence="1" type="ORF">SCLCIDRAFT_792184</name>
</gene>
<proteinExistence type="predicted"/>
<dbReference type="HOGENOM" id="CLU_2360985_0_0_1"/>
<evidence type="ECO:0000313" key="1">
    <source>
        <dbReference type="EMBL" id="KIM62759.1"/>
    </source>
</evidence>
<keyword evidence="2" id="KW-1185">Reference proteome</keyword>
<dbReference type="EMBL" id="KN822040">
    <property type="protein sequence ID" value="KIM62759.1"/>
    <property type="molecule type" value="Genomic_DNA"/>
</dbReference>
<sequence>MNVCTTRHARGSKLYAHGYSPKCSCDIQFCRSHYHSGRTEVQSFCEKSPFKGLHVLGQDKHTECKGVCWSGTPAQANIICQGGLQSPQVHKFYPLD</sequence>
<organism evidence="1 2">
    <name type="scientific">Scleroderma citrinum Foug A</name>
    <dbReference type="NCBI Taxonomy" id="1036808"/>
    <lineage>
        <taxon>Eukaryota</taxon>
        <taxon>Fungi</taxon>
        <taxon>Dikarya</taxon>
        <taxon>Basidiomycota</taxon>
        <taxon>Agaricomycotina</taxon>
        <taxon>Agaricomycetes</taxon>
        <taxon>Agaricomycetidae</taxon>
        <taxon>Boletales</taxon>
        <taxon>Sclerodermatineae</taxon>
        <taxon>Sclerodermataceae</taxon>
        <taxon>Scleroderma</taxon>
    </lineage>
</organism>
<name>A0A0C3E2P5_9AGAM</name>
<dbReference type="Proteomes" id="UP000053989">
    <property type="component" value="Unassembled WGS sequence"/>
</dbReference>